<protein>
    <recommendedName>
        <fullName evidence="1">Homing endonuclease LAGLIDADG domain-containing protein</fullName>
    </recommendedName>
</protein>
<feature type="domain" description="Homing endonuclease LAGLIDADG" evidence="1">
    <location>
        <begin position="23"/>
        <end position="120"/>
    </location>
</feature>
<proteinExistence type="predicted"/>
<organism evidence="2">
    <name type="scientific">marine sediment metagenome</name>
    <dbReference type="NCBI Taxonomy" id="412755"/>
    <lineage>
        <taxon>unclassified sequences</taxon>
        <taxon>metagenomes</taxon>
        <taxon>ecological metagenomes</taxon>
    </lineage>
</organism>
<dbReference type="AlphaFoldDB" id="A0A0F8YP21"/>
<accession>A0A0F8YP21</accession>
<dbReference type="SUPFAM" id="SSF55608">
    <property type="entry name" value="Homing endonucleases"/>
    <property type="match status" value="1"/>
</dbReference>
<dbReference type="GO" id="GO:0004519">
    <property type="term" value="F:endonuclease activity"/>
    <property type="evidence" value="ECO:0007669"/>
    <property type="project" value="InterPro"/>
</dbReference>
<name>A0A0F8YP21_9ZZZZ</name>
<evidence type="ECO:0000259" key="1">
    <source>
        <dbReference type="Pfam" id="PF03161"/>
    </source>
</evidence>
<comment type="caution">
    <text evidence="2">The sequence shown here is derived from an EMBL/GenBank/DDBJ whole genome shotgun (WGS) entry which is preliminary data.</text>
</comment>
<evidence type="ECO:0000313" key="2">
    <source>
        <dbReference type="EMBL" id="KKK83178.1"/>
    </source>
</evidence>
<sequence>MKRSIGQNKKLGLSRRQGALFDSFVSGLLLGDAHISKTGSLRIEQSVKRVGWLRQVKARLAEFGCDARVSTPFQNRVSIGPHNVIRPGLSRMLTTRVYIELKAQRKRWYRDSRKIVPKDLSLNA</sequence>
<dbReference type="EMBL" id="LAZR01052344">
    <property type="protein sequence ID" value="KKK83178.1"/>
    <property type="molecule type" value="Genomic_DNA"/>
</dbReference>
<dbReference type="Pfam" id="PF03161">
    <property type="entry name" value="LAGLIDADG_2"/>
    <property type="match status" value="1"/>
</dbReference>
<dbReference type="InterPro" id="IPR004860">
    <property type="entry name" value="LAGLIDADG_dom"/>
</dbReference>
<reference evidence="2" key="1">
    <citation type="journal article" date="2015" name="Nature">
        <title>Complex archaea that bridge the gap between prokaryotes and eukaryotes.</title>
        <authorList>
            <person name="Spang A."/>
            <person name="Saw J.H."/>
            <person name="Jorgensen S.L."/>
            <person name="Zaremba-Niedzwiedzka K."/>
            <person name="Martijn J."/>
            <person name="Lind A.E."/>
            <person name="van Eijk R."/>
            <person name="Schleper C."/>
            <person name="Guy L."/>
            <person name="Ettema T.J."/>
        </authorList>
    </citation>
    <scope>NUCLEOTIDE SEQUENCE</scope>
</reference>
<dbReference type="InterPro" id="IPR027434">
    <property type="entry name" value="Homing_endonucl"/>
</dbReference>
<feature type="non-terminal residue" evidence="2">
    <location>
        <position position="124"/>
    </location>
</feature>
<gene>
    <name evidence="2" type="ORF">LCGC14_2795980</name>
</gene>